<proteinExistence type="inferred from homology"/>
<dbReference type="InterPro" id="IPR004316">
    <property type="entry name" value="SWEET_rpt"/>
</dbReference>
<dbReference type="EMBL" id="BEGY01000081">
    <property type="protein sequence ID" value="GAX82506.1"/>
    <property type="molecule type" value="Genomic_DNA"/>
</dbReference>
<feature type="compositionally biased region" description="Basic and acidic residues" evidence="10">
    <location>
        <begin position="233"/>
        <end position="242"/>
    </location>
</feature>
<dbReference type="OrthoDB" id="409725at2759"/>
<dbReference type="PANTHER" id="PTHR10791:SF224">
    <property type="entry name" value="SUGAR TRANSPORTER SWEET"/>
    <property type="match status" value="1"/>
</dbReference>
<feature type="transmembrane region" description="Helical" evidence="9">
    <location>
        <begin position="68"/>
        <end position="88"/>
    </location>
</feature>
<organism evidence="11 12">
    <name type="scientific">Chlamydomonas eustigma</name>
    <dbReference type="NCBI Taxonomy" id="1157962"/>
    <lineage>
        <taxon>Eukaryota</taxon>
        <taxon>Viridiplantae</taxon>
        <taxon>Chlorophyta</taxon>
        <taxon>core chlorophytes</taxon>
        <taxon>Chlorophyceae</taxon>
        <taxon>CS clade</taxon>
        <taxon>Chlamydomonadales</taxon>
        <taxon>Chlamydomonadaceae</taxon>
        <taxon>Chlamydomonas</taxon>
    </lineage>
</organism>
<keyword evidence="7 9" id="KW-1133">Transmembrane helix</keyword>
<name>A0A250XHL4_9CHLO</name>
<keyword evidence="8 9" id="KW-0472">Membrane</keyword>
<dbReference type="GO" id="GO:0012505">
    <property type="term" value="C:endomembrane system"/>
    <property type="evidence" value="ECO:0007669"/>
    <property type="project" value="UniProtKB-SubCell"/>
</dbReference>
<sequence>MSGILAKYVAPSVGTIVGAIMLLSPIKAVWEIRKTKQLGEINPLPYPMTVVNCVSWVIYGAVAADPFIAPANILGIVAGLFFTMTALPHCTQKLQDIIQGIMVFSGCLFGILSMIGVFALDSKGIKQMWGAMSVAVVIIYYVIPLSTMIQVVRHRDASSIYLPLAVASIVNGGAWTVYGLAVQDVNLWGPNGFGAFTGCVQVALRLLFGAKKAREDVAHGRGQCEVMEIEHRPKVEHERQRSSVESLASWKQDDMSDSKALLPKASEQINTVQTEDGQGTKMKENMGANHRHSEV</sequence>
<evidence type="ECO:0000256" key="8">
    <source>
        <dbReference type="ARBA" id="ARBA00023136"/>
    </source>
</evidence>
<evidence type="ECO:0000256" key="1">
    <source>
        <dbReference type="ARBA" id="ARBA00004127"/>
    </source>
</evidence>
<reference evidence="11 12" key="1">
    <citation type="submission" date="2017-08" db="EMBL/GenBank/DDBJ databases">
        <title>Acidophilic green algal genome provides insights into adaptation to an acidic environment.</title>
        <authorList>
            <person name="Hirooka S."/>
            <person name="Hirose Y."/>
            <person name="Kanesaki Y."/>
            <person name="Higuchi S."/>
            <person name="Fujiwara T."/>
            <person name="Onuma R."/>
            <person name="Era A."/>
            <person name="Ohbayashi R."/>
            <person name="Uzuka A."/>
            <person name="Nozaki H."/>
            <person name="Yoshikawa H."/>
            <person name="Miyagishima S.Y."/>
        </authorList>
    </citation>
    <scope>NUCLEOTIDE SEQUENCE [LARGE SCALE GENOMIC DNA]</scope>
    <source>
        <strain evidence="11 12">NIES-2499</strain>
    </source>
</reference>
<dbReference type="GO" id="GO:0051119">
    <property type="term" value="F:sugar transmembrane transporter activity"/>
    <property type="evidence" value="ECO:0007669"/>
    <property type="project" value="InterPro"/>
</dbReference>
<evidence type="ECO:0000256" key="2">
    <source>
        <dbReference type="ARBA" id="ARBA00007809"/>
    </source>
</evidence>
<evidence type="ECO:0000313" key="11">
    <source>
        <dbReference type="EMBL" id="GAX82506.1"/>
    </source>
</evidence>
<feature type="transmembrane region" description="Helical" evidence="9">
    <location>
        <begin position="159"/>
        <end position="181"/>
    </location>
</feature>
<keyword evidence="4 9" id="KW-0762">Sugar transport</keyword>
<feature type="transmembrane region" description="Helical" evidence="9">
    <location>
        <begin position="44"/>
        <end position="62"/>
    </location>
</feature>
<comment type="similarity">
    <text evidence="2 9">Belongs to the SWEET sugar transporter family.</text>
</comment>
<evidence type="ECO:0000256" key="4">
    <source>
        <dbReference type="ARBA" id="ARBA00022597"/>
    </source>
</evidence>
<feature type="transmembrane region" description="Helical" evidence="9">
    <location>
        <begin position="187"/>
        <end position="208"/>
    </location>
</feature>
<dbReference type="Pfam" id="PF03083">
    <property type="entry name" value="MtN3_slv"/>
    <property type="match status" value="2"/>
</dbReference>
<keyword evidence="12" id="KW-1185">Reference proteome</keyword>
<evidence type="ECO:0000256" key="10">
    <source>
        <dbReference type="SAM" id="MobiDB-lite"/>
    </source>
</evidence>
<evidence type="ECO:0000313" key="12">
    <source>
        <dbReference type="Proteomes" id="UP000232323"/>
    </source>
</evidence>
<comment type="subcellular location">
    <subcellularLocation>
        <location evidence="9">Cell membrane</location>
        <topology evidence="9">Multi-pass membrane protein</topology>
    </subcellularLocation>
    <subcellularLocation>
        <location evidence="1">Endomembrane system</location>
        <topology evidence="1">Multi-pass membrane protein</topology>
    </subcellularLocation>
</comment>
<dbReference type="GO" id="GO:0005886">
    <property type="term" value="C:plasma membrane"/>
    <property type="evidence" value="ECO:0007669"/>
    <property type="project" value="UniProtKB-SubCell"/>
</dbReference>
<feature type="transmembrane region" description="Helical" evidence="9">
    <location>
        <begin position="132"/>
        <end position="152"/>
    </location>
</feature>
<evidence type="ECO:0000256" key="9">
    <source>
        <dbReference type="RuleBase" id="RU910715"/>
    </source>
</evidence>
<evidence type="ECO:0000256" key="3">
    <source>
        <dbReference type="ARBA" id="ARBA00022448"/>
    </source>
</evidence>
<protein>
    <recommendedName>
        <fullName evidence="9">Bidirectional sugar transporter SWEET</fullName>
    </recommendedName>
</protein>
<evidence type="ECO:0000256" key="7">
    <source>
        <dbReference type="ARBA" id="ARBA00022989"/>
    </source>
</evidence>
<comment type="caution">
    <text evidence="11">The sequence shown here is derived from an EMBL/GenBank/DDBJ whole genome shotgun (WGS) entry which is preliminary data.</text>
</comment>
<keyword evidence="6" id="KW-0677">Repeat</keyword>
<feature type="compositionally biased region" description="Polar residues" evidence="10">
    <location>
        <begin position="267"/>
        <end position="277"/>
    </location>
</feature>
<feature type="transmembrane region" description="Helical" evidence="9">
    <location>
        <begin position="6"/>
        <end position="23"/>
    </location>
</feature>
<keyword evidence="5 9" id="KW-0812">Transmembrane</keyword>
<dbReference type="AlphaFoldDB" id="A0A250XHL4"/>
<dbReference type="PANTHER" id="PTHR10791">
    <property type="entry name" value="RAG1-ACTIVATING PROTEIN 1"/>
    <property type="match status" value="1"/>
</dbReference>
<accession>A0A250XHL4</accession>
<dbReference type="Proteomes" id="UP000232323">
    <property type="component" value="Unassembled WGS sequence"/>
</dbReference>
<dbReference type="InterPro" id="IPR047664">
    <property type="entry name" value="SWEET"/>
</dbReference>
<keyword evidence="3 9" id="KW-0813">Transport</keyword>
<comment type="function">
    <text evidence="9">Mediates both low-affinity uptake and efflux of sugar across the membrane.</text>
</comment>
<dbReference type="Gene3D" id="1.20.1280.290">
    <property type="match status" value="2"/>
</dbReference>
<evidence type="ECO:0000256" key="6">
    <source>
        <dbReference type="ARBA" id="ARBA00022737"/>
    </source>
</evidence>
<evidence type="ECO:0000256" key="5">
    <source>
        <dbReference type="ARBA" id="ARBA00022692"/>
    </source>
</evidence>
<feature type="transmembrane region" description="Helical" evidence="9">
    <location>
        <begin position="100"/>
        <end position="120"/>
    </location>
</feature>
<feature type="region of interest" description="Disordered" evidence="10">
    <location>
        <begin position="233"/>
        <end position="295"/>
    </location>
</feature>
<gene>
    <name evidence="11" type="ORF">CEUSTIGMA_g9933.t1</name>
</gene>